<name>A0AAV0AUD2_PHAPC</name>
<feature type="non-terminal residue" evidence="1">
    <location>
        <position position="75"/>
    </location>
</feature>
<protein>
    <submittedName>
        <fullName evidence="1">Uncharacterized protein</fullName>
    </submittedName>
</protein>
<reference evidence="1" key="1">
    <citation type="submission" date="2022-06" db="EMBL/GenBank/DDBJ databases">
        <authorList>
            <consortium name="SYNGENTA / RWTH Aachen University"/>
        </authorList>
    </citation>
    <scope>NUCLEOTIDE SEQUENCE</scope>
</reference>
<dbReference type="EMBL" id="CALTRL010001385">
    <property type="protein sequence ID" value="CAH7672339.1"/>
    <property type="molecule type" value="Genomic_DNA"/>
</dbReference>
<organism evidence="1 2">
    <name type="scientific">Phakopsora pachyrhizi</name>
    <name type="common">Asian soybean rust disease fungus</name>
    <dbReference type="NCBI Taxonomy" id="170000"/>
    <lineage>
        <taxon>Eukaryota</taxon>
        <taxon>Fungi</taxon>
        <taxon>Dikarya</taxon>
        <taxon>Basidiomycota</taxon>
        <taxon>Pucciniomycotina</taxon>
        <taxon>Pucciniomycetes</taxon>
        <taxon>Pucciniales</taxon>
        <taxon>Phakopsoraceae</taxon>
        <taxon>Phakopsora</taxon>
    </lineage>
</organism>
<dbReference type="AlphaFoldDB" id="A0AAV0AUD2"/>
<keyword evidence="2" id="KW-1185">Reference proteome</keyword>
<feature type="non-terminal residue" evidence="1">
    <location>
        <position position="1"/>
    </location>
</feature>
<comment type="caution">
    <text evidence="1">The sequence shown here is derived from an EMBL/GenBank/DDBJ whole genome shotgun (WGS) entry which is preliminary data.</text>
</comment>
<evidence type="ECO:0000313" key="1">
    <source>
        <dbReference type="EMBL" id="CAH7672339.1"/>
    </source>
</evidence>
<proteinExistence type="predicted"/>
<evidence type="ECO:0000313" key="2">
    <source>
        <dbReference type="Proteomes" id="UP001153365"/>
    </source>
</evidence>
<dbReference type="Proteomes" id="UP001153365">
    <property type="component" value="Unassembled WGS sequence"/>
</dbReference>
<accession>A0AAV0AUD2</accession>
<gene>
    <name evidence="1" type="ORF">PPACK8108_LOCUS7149</name>
</gene>
<sequence>MIFGVGEGTVVLYTKQVIQTIYNLKDYVLISPSKEEQKESSQVMQLEGIPNFVGFVDGTSLPLSQKPALDGNVYF</sequence>